<gene>
    <name evidence="2" type="ORF">CPB83DRAFT_857224</name>
</gene>
<dbReference type="PANTHER" id="PTHR19288:SF46">
    <property type="entry name" value="HALOACID DEHALOGENASE-LIKE HYDROLASE DOMAIN-CONTAINING PROTEIN 2"/>
    <property type="match status" value="1"/>
</dbReference>
<proteinExistence type="predicted"/>
<dbReference type="EMBL" id="MU157866">
    <property type="protein sequence ID" value="KAF9526929.1"/>
    <property type="molecule type" value="Genomic_DNA"/>
</dbReference>
<sequence>MFGSRLLRTHFSPRNTNPASDSTRGRPPISGLLIDISGNLHVDRTPTPGAIQAFQKLVEAGIPIRLCSNTSKESTANLVAKLDQLGFGVSEAQKALSRNASEGVSAQLVWTSIGAVADVLKNLGSKNPYLLLSNSARSEVLSRLNLDSASNEGKDFDSVVVGFAPSLFDYEHLNMAFRILKGESPSSPFQSTSFQPPLIATHRAKYIQASDEKLSLGPGPFVTALEAASGSDVEARVVGKPEAAFFNMVIKNFGDPPADQSCMKRNSSPHQKPRIAVIGDDIEADLGEGAVTLGLWRVLVKTGKYRQGDETRDNTVPPDEIHESFAAFVESFLHEA</sequence>
<evidence type="ECO:0000313" key="2">
    <source>
        <dbReference type="EMBL" id="KAF9526929.1"/>
    </source>
</evidence>
<dbReference type="SUPFAM" id="SSF56784">
    <property type="entry name" value="HAD-like"/>
    <property type="match status" value="1"/>
</dbReference>
<evidence type="ECO:0000256" key="1">
    <source>
        <dbReference type="SAM" id="MobiDB-lite"/>
    </source>
</evidence>
<dbReference type="Pfam" id="PF13242">
    <property type="entry name" value="Hydrolase_like"/>
    <property type="match status" value="1"/>
</dbReference>
<dbReference type="AlphaFoldDB" id="A0A9P6EDR2"/>
<reference evidence="2" key="1">
    <citation type="submission" date="2020-11" db="EMBL/GenBank/DDBJ databases">
        <authorList>
            <consortium name="DOE Joint Genome Institute"/>
            <person name="Ahrendt S."/>
            <person name="Riley R."/>
            <person name="Andreopoulos W."/>
            <person name="Labutti K."/>
            <person name="Pangilinan J."/>
            <person name="Ruiz-Duenas F.J."/>
            <person name="Barrasa J.M."/>
            <person name="Sanchez-Garcia M."/>
            <person name="Camarero S."/>
            <person name="Miyauchi S."/>
            <person name="Serrano A."/>
            <person name="Linde D."/>
            <person name="Babiker R."/>
            <person name="Drula E."/>
            <person name="Ayuso-Fernandez I."/>
            <person name="Pacheco R."/>
            <person name="Padilla G."/>
            <person name="Ferreira P."/>
            <person name="Barriuso J."/>
            <person name="Kellner H."/>
            <person name="Castanera R."/>
            <person name="Alfaro M."/>
            <person name="Ramirez L."/>
            <person name="Pisabarro A.G."/>
            <person name="Kuo A."/>
            <person name="Tritt A."/>
            <person name="Lipzen A."/>
            <person name="He G."/>
            <person name="Yan M."/>
            <person name="Ng V."/>
            <person name="Cullen D."/>
            <person name="Martin F."/>
            <person name="Rosso M.-N."/>
            <person name="Henrissat B."/>
            <person name="Hibbett D."/>
            <person name="Martinez A.T."/>
            <person name="Grigoriev I.V."/>
        </authorList>
    </citation>
    <scope>NUCLEOTIDE SEQUENCE</scope>
    <source>
        <strain evidence="2">CBS 506.95</strain>
    </source>
</reference>
<dbReference type="Gene3D" id="3.40.50.1000">
    <property type="entry name" value="HAD superfamily/HAD-like"/>
    <property type="match status" value="2"/>
</dbReference>
<name>A0A9P6EDR2_9AGAR</name>
<dbReference type="Proteomes" id="UP000807306">
    <property type="component" value="Unassembled WGS sequence"/>
</dbReference>
<evidence type="ECO:0000313" key="3">
    <source>
        <dbReference type="Proteomes" id="UP000807306"/>
    </source>
</evidence>
<dbReference type="InterPro" id="IPR023214">
    <property type="entry name" value="HAD_sf"/>
</dbReference>
<organism evidence="2 3">
    <name type="scientific">Crepidotus variabilis</name>
    <dbReference type="NCBI Taxonomy" id="179855"/>
    <lineage>
        <taxon>Eukaryota</taxon>
        <taxon>Fungi</taxon>
        <taxon>Dikarya</taxon>
        <taxon>Basidiomycota</taxon>
        <taxon>Agaricomycotina</taxon>
        <taxon>Agaricomycetes</taxon>
        <taxon>Agaricomycetidae</taxon>
        <taxon>Agaricales</taxon>
        <taxon>Agaricineae</taxon>
        <taxon>Crepidotaceae</taxon>
        <taxon>Crepidotus</taxon>
    </lineage>
</organism>
<comment type="caution">
    <text evidence="2">The sequence shown here is derived from an EMBL/GenBank/DDBJ whole genome shotgun (WGS) entry which is preliminary data.</text>
</comment>
<feature type="compositionally biased region" description="Polar residues" evidence="1">
    <location>
        <begin position="12"/>
        <end position="22"/>
    </location>
</feature>
<dbReference type="OrthoDB" id="426235at2759"/>
<dbReference type="GO" id="GO:0005737">
    <property type="term" value="C:cytoplasm"/>
    <property type="evidence" value="ECO:0007669"/>
    <property type="project" value="TreeGrafter"/>
</dbReference>
<dbReference type="Pfam" id="PF13344">
    <property type="entry name" value="Hydrolase_6"/>
    <property type="match status" value="1"/>
</dbReference>
<protein>
    <submittedName>
        <fullName evidence="2">HAD-like domain-containing protein</fullName>
    </submittedName>
</protein>
<accession>A0A9P6EDR2</accession>
<dbReference type="InterPro" id="IPR036412">
    <property type="entry name" value="HAD-like_sf"/>
</dbReference>
<dbReference type="InterPro" id="IPR006357">
    <property type="entry name" value="HAD-SF_hydro_IIA"/>
</dbReference>
<dbReference type="GO" id="GO:0016791">
    <property type="term" value="F:phosphatase activity"/>
    <property type="evidence" value="ECO:0007669"/>
    <property type="project" value="TreeGrafter"/>
</dbReference>
<keyword evidence="3" id="KW-1185">Reference proteome</keyword>
<feature type="region of interest" description="Disordered" evidence="1">
    <location>
        <begin position="1"/>
        <end position="28"/>
    </location>
</feature>
<dbReference type="PANTHER" id="PTHR19288">
    <property type="entry name" value="4-NITROPHENYLPHOSPHATASE-RELATED"/>
    <property type="match status" value="1"/>
</dbReference>